<evidence type="ECO:0000313" key="3">
    <source>
        <dbReference type="Proteomes" id="UP000805614"/>
    </source>
</evidence>
<dbReference type="PANTHER" id="PTHR13325">
    <property type="entry name" value="PROTEASE M50 MEMBRANE-BOUND TRANSCRIPTION FACTOR SITE 2 PROTEASE"/>
    <property type="match status" value="1"/>
</dbReference>
<dbReference type="InterPro" id="IPR001193">
    <property type="entry name" value="MBTPS2"/>
</dbReference>
<dbReference type="EMBL" id="JABVEC010000015">
    <property type="protein sequence ID" value="MBC6467894.1"/>
    <property type="molecule type" value="Genomic_DNA"/>
</dbReference>
<keyword evidence="1" id="KW-1133">Transmembrane helix</keyword>
<dbReference type="PANTHER" id="PTHR13325:SF3">
    <property type="entry name" value="MEMBRANE-BOUND TRANSCRIPTION FACTOR SITE-2 PROTEASE"/>
    <property type="match status" value="1"/>
</dbReference>
<protein>
    <submittedName>
        <fullName evidence="2">M50 family metallopeptidase</fullName>
    </submittedName>
</protein>
<name>A0ABR7LTJ6_9ACTN</name>
<gene>
    <name evidence="2" type="ORF">HKK74_20700</name>
</gene>
<keyword evidence="1" id="KW-0472">Membrane</keyword>
<keyword evidence="3" id="KW-1185">Reference proteome</keyword>
<feature type="transmembrane region" description="Helical" evidence="1">
    <location>
        <begin position="386"/>
        <end position="407"/>
    </location>
</feature>
<feature type="transmembrane region" description="Helical" evidence="1">
    <location>
        <begin position="192"/>
        <end position="211"/>
    </location>
</feature>
<comment type="caution">
    <text evidence="2">The sequence shown here is derived from an EMBL/GenBank/DDBJ whole genome shotgun (WGS) entry which is preliminary data.</text>
</comment>
<feature type="transmembrane region" description="Helical" evidence="1">
    <location>
        <begin position="161"/>
        <end position="186"/>
    </location>
</feature>
<sequence>MTIAEDGAPSPPAGDPGWLEQARPRLRHAVHVGPALTMGASTVHFVADGETRAYLRVGPREAFLMTRLDGSRSLAEIGVEYATLFGRRLAAEHWQQLMSLLASRGLLEPADPARLDRIRETAERTRRSEGRTPLLRRMPIPGAVGLVAPAARGLGWLLRPFVAVPLGLAGITVCVLVALNFATVYAPLERGSSWPVTLAALLISWIMIGLHEIGHGVACHRYGGRPTEIGLMWRFPFLAFYCKVDDVVTFRKASHRVATSFAGVYVNLVTLVPVGLLWLWGPDSGRSHDLAAALLLFGTVTVLVNLLPVLQLDGYHMLEHATSTFRLQSESARFTMAFLRHGPAGIGGYPRRARWIHTGYTLLAAAVIGPALFLLVRLWFGTLAGLWGPVAAALVLLAEAVLVIAFLRWAVRRRRPAAD</sequence>
<keyword evidence="1" id="KW-0812">Transmembrane</keyword>
<reference evidence="2 3" key="1">
    <citation type="submission" date="2020-06" db="EMBL/GenBank/DDBJ databases">
        <title>Actinomadura xiongansis sp. nov., isolated from soil of Baiyangdian.</title>
        <authorList>
            <person name="Zhang X."/>
        </authorList>
    </citation>
    <scope>NUCLEOTIDE SEQUENCE [LARGE SCALE GENOMIC DNA]</scope>
    <source>
        <strain evidence="2 3">HBUM206468</strain>
    </source>
</reference>
<feature type="transmembrane region" description="Helical" evidence="1">
    <location>
        <begin position="292"/>
        <end position="310"/>
    </location>
</feature>
<feature type="transmembrane region" description="Helical" evidence="1">
    <location>
        <begin position="360"/>
        <end position="380"/>
    </location>
</feature>
<dbReference type="RefSeq" id="WP_187244899.1">
    <property type="nucleotide sequence ID" value="NZ_BAAAOK010000001.1"/>
</dbReference>
<proteinExistence type="predicted"/>
<organism evidence="2 3">
    <name type="scientific">Actinomadura alba</name>
    <dbReference type="NCBI Taxonomy" id="406431"/>
    <lineage>
        <taxon>Bacteria</taxon>
        <taxon>Bacillati</taxon>
        <taxon>Actinomycetota</taxon>
        <taxon>Actinomycetes</taxon>
        <taxon>Streptosporangiales</taxon>
        <taxon>Thermomonosporaceae</taxon>
        <taxon>Actinomadura</taxon>
    </lineage>
</organism>
<accession>A0ABR7LTJ6</accession>
<evidence type="ECO:0000256" key="1">
    <source>
        <dbReference type="SAM" id="Phobius"/>
    </source>
</evidence>
<evidence type="ECO:0000313" key="2">
    <source>
        <dbReference type="EMBL" id="MBC6467894.1"/>
    </source>
</evidence>
<feature type="transmembrane region" description="Helical" evidence="1">
    <location>
        <begin position="261"/>
        <end position="280"/>
    </location>
</feature>
<dbReference type="Proteomes" id="UP000805614">
    <property type="component" value="Unassembled WGS sequence"/>
</dbReference>
<dbReference type="CDD" id="cd05709">
    <property type="entry name" value="S2P-M50"/>
    <property type="match status" value="1"/>
</dbReference>